<dbReference type="HOGENOM" id="CLU_707564_0_0_10"/>
<dbReference type="PATRIC" id="fig|742817.3.peg.1889"/>
<feature type="region of interest" description="Disordered" evidence="1">
    <location>
        <begin position="1"/>
        <end position="27"/>
    </location>
</feature>
<dbReference type="EMBL" id="ADMC01000023">
    <property type="protein sequence ID" value="EHP47168.1"/>
    <property type="molecule type" value="Genomic_DNA"/>
</dbReference>
<protein>
    <submittedName>
        <fullName evidence="2">Uncharacterized protein</fullName>
    </submittedName>
</protein>
<comment type="caution">
    <text evidence="2">The sequence shown here is derived from an EMBL/GenBank/DDBJ whole genome shotgun (WGS) entry which is preliminary data.</text>
</comment>
<dbReference type="Proteomes" id="UP000004892">
    <property type="component" value="Unassembled WGS sequence"/>
</dbReference>
<dbReference type="STRING" id="742817.HMPREF9449_01775"/>
<accession>H1DHN9</accession>
<dbReference type="AlphaFoldDB" id="H1DHN9"/>
<name>H1DHN9_9BACT</name>
<dbReference type="GeneID" id="98069338"/>
<organism evidence="2 3">
    <name type="scientific">Odoribacter laneus YIT 12061</name>
    <dbReference type="NCBI Taxonomy" id="742817"/>
    <lineage>
        <taxon>Bacteria</taxon>
        <taxon>Pseudomonadati</taxon>
        <taxon>Bacteroidota</taxon>
        <taxon>Bacteroidia</taxon>
        <taxon>Bacteroidales</taxon>
        <taxon>Odoribacteraceae</taxon>
        <taxon>Odoribacter</taxon>
    </lineage>
</organism>
<proteinExistence type="predicted"/>
<evidence type="ECO:0000313" key="2">
    <source>
        <dbReference type="EMBL" id="EHP47168.1"/>
    </source>
</evidence>
<keyword evidence="3" id="KW-1185">Reference proteome</keyword>
<feature type="compositionally biased region" description="Basic and acidic residues" evidence="1">
    <location>
        <begin position="13"/>
        <end position="27"/>
    </location>
</feature>
<sequence>MGLLDYIYNEGKGGNEEQQNEKSVEDEKKLLQLKPPSMPEEDFKAALSVFSPERISELYNGFDPQSTKPFYEQLYKVVKTSPVEPDEKRLQASRNLASLGDALSLIIQSIAATQGSFIEKRDPRLSASHQADLNIQRLKDVYKKDKEVYDNGLIGAQMKDIEGNQSLYQHDRAALLNLLAKMREANFRNKRFIGEMNYRYDKLKNDEKEQKLRIRQLAASNQLKREKLDWDKARHQLIQKDTPKGYIDFYNSQTGMTYRVAEKKWKANYTQIFNQIKNDLFKIYPLLKSAEKLGSLKPSEKEEYVKQFMYDNPDAIGFLESIADKKFQDGTPIPKPEIPQLTEIQFRAISALAQKYQKDEIKALSEIANFLKSQGFKQEDVKALLKAIQE</sequence>
<dbReference type="RefSeq" id="WP_009136923.1">
    <property type="nucleotide sequence ID" value="NZ_JH594596.1"/>
</dbReference>
<evidence type="ECO:0000256" key="1">
    <source>
        <dbReference type="SAM" id="MobiDB-lite"/>
    </source>
</evidence>
<reference evidence="2 3" key="1">
    <citation type="submission" date="2012-01" db="EMBL/GenBank/DDBJ databases">
        <title>The Genome Sequence of Odoribacter laneus YIT 12061.</title>
        <authorList>
            <consortium name="The Broad Institute Genome Sequencing Platform"/>
            <person name="Earl A."/>
            <person name="Ward D."/>
            <person name="Feldgarden M."/>
            <person name="Gevers D."/>
            <person name="Morotomi M."/>
            <person name="Young S.K."/>
            <person name="Zeng Q."/>
            <person name="Gargeya S."/>
            <person name="Fitzgerald M."/>
            <person name="Haas B."/>
            <person name="Abouelleil A."/>
            <person name="Alvarado L."/>
            <person name="Arachchi H.M."/>
            <person name="Berlin A."/>
            <person name="Chapman S.B."/>
            <person name="Gearin G."/>
            <person name="Goldberg J."/>
            <person name="Griggs A."/>
            <person name="Gujja S."/>
            <person name="Hansen M."/>
            <person name="Heiman D."/>
            <person name="Howarth C."/>
            <person name="Larimer J."/>
            <person name="Lui A."/>
            <person name="MacDonald P.J.P."/>
            <person name="McCowen C."/>
            <person name="Montmayeur A."/>
            <person name="Murphy C."/>
            <person name="Neiman D."/>
            <person name="Pearson M."/>
            <person name="Priest M."/>
            <person name="Roberts A."/>
            <person name="Saif S."/>
            <person name="Shea T."/>
            <person name="Sisk P."/>
            <person name="Stolte C."/>
            <person name="Sykes S."/>
            <person name="Wortman J."/>
            <person name="Nusbaum C."/>
            <person name="Birren B."/>
        </authorList>
    </citation>
    <scope>NUCLEOTIDE SEQUENCE [LARGE SCALE GENOMIC DNA]</scope>
    <source>
        <strain evidence="2 3">YIT 12061</strain>
    </source>
</reference>
<evidence type="ECO:0000313" key="3">
    <source>
        <dbReference type="Proteomes" id="UP000004892"/>
    </source>
</evidence>
<gene>
    <name evidence="2" type="ORF">HMPREF9449_01775</name>
</gene>